<evidence type="ECO:0000256" key="1">
    <source>
        <dbReference type="ARBA" id="ARBA00001933"/>
    </source>
</evidence>
<evidence type="ECO:0000256" key="2">
    <source>
        <dbReference type="ARBA" id="ARBA00008954"/>
    </source>
</evidence>
<evidence type="ECO:0000256" key="3">
    <source>
        <dbReference type="ARBA" id="ARBA00022576"/>
    </source>
</evidence>
<sequence>MRCSGMQHYDVKPDLITMAKSLGAGMPLSSMVGRAVLTDAAEPGGLGGIYADHSLACTAAHAVLEVIVEENLSTRADTLGRQLKKRLEHGLLLLVCSVHGNVIRFLFPLTIEPAVLDEGLDILEHALTHGAVAQA</sequence>
<dbReference type="InterPro" id="IPR015422">
    <property type="entry name" value="PyrdxlP-dep_Trfase_small"/>
</dbReference>
<gene>
    <name evidence="5" type="ORF">B0O95_10945</name>
</gene>
<proteinExistence type="inferred from homology"/>
<evidence type="ECO:0000256" key="4">
    <source>
        <dbReference type="ARBA" id="ARBA00022898"/>
    </source>
</evidence>
<dbReference type="Proteomes" id="UP000243096">
    <property type="component" value="Unassembled WGS sequence"/>
</dbReference>
<comment type="cofactor">
    <cofactor evidence="1">
        <name>pyridoxal 5'-phosphate</name>
        <dbReference type="ChEBI" id="CHEBI:597326"/>
    </cofactor>
</comment>
<name>A0A2P5K932_9BURK</name>
<dbReference type="PANTHER" id="PTHR11986:SF58">
    <property type="entry name" value="LEUCINE_METHIONINE RACEMASE"/>
    <property type="match status" value="1"/>
</dbReference>
<dbReference type="InterPro" id="IPR050103">
    <property type="entry name" value="Class-III_PLP-dep_AT"/>
</dbReference>
<keyword evidence="6" id="KW-1185">Reference proteome</keyword>
<dbReference type="SUPFAM" id="SSF53383">
    <property type="entry name" value="PLP-dependent transferases"/>
    <property type="match status" value="1"/>
</dbReference>
<dbReference type="AlphaFoldDB" id="A0A2P5K932"/>
<protein>
    <submittedName>
        <fullName evidence="5">Aminotransferase class III</fullName>
    </submittedName>
</protein>
<dbReference type="OrthoDB" id="3398487at2"/>
<evidence type="ECO:0000313" key="6">
    <source>
        <dbReference type="Proteomes" id="UP000243096"/>
    </source>
</evidence>
<comment type="caution">
    <text evidence="5">The sequence shown here is derived from an EMBL/GenBank/DDBJ whole genome shotgun (WGS) entry which is preliminary data.</text>
</comment>
<dbReference type="Gene3D" id="3.90.1150.10">
    <property type="entry name" value="Aspartate Aminotransferase, domain 1"/>
    <property type="match status" value="2"/>
</dbReference>
<evidence type="ECO:0000313" key="5">
    <source>
        <dbReference type="EMBL" id="PPB83220.1"/>
    </source>
</evidence>
<dbReference type="InterPro" id="IPR015424">
    <property type="entry name" value="PyrdxlP-dep_Trfase"/>
</dbReference>
<dbReference type="GO" id="GO:0008483">
    <property type="term" value="F:transaminase activity"/>
    <property type="evidence" value="ECO:0007669"/>
    <property type="project" value="UniProtKB-KW"/>
</dbReference>
<dbReference type="PANTHER" id="PTHR11986">
    <property type="entry name" value="AMINOTRANSFERASE CLASS III"/>
    <property type="match status" value="1"/>
</dbReference>
<accession>A0A2P5K932</accession>
<keyword evidence="4" id="KW-0663">Pyridoxal phosphate</keyword>
<keyword evidence="5" id="KW-0808">Transferase</keyword>
<keyword evidence="3 5" id="KW-0032">Aminotransferase</keyword>
<dbReference type="EMBL" id="PRDW01000009">
    <property type="protein sequence ID" value="PPB83220.1"/>
    <property type="molecule type" value="Genomic_DNA"/>
</dbReference>
<comment type="similarity">
    <text evidence="2">Belongs to the class-III pyridoxal-phosphate-dependent aminotransferase family.</text>
</comment>
<organism evidence="5 6">
    <name type="scientific">Mycetohabitans endofungorum</name>
    <dbReference type="NCBI Taxonomy" id="417203"/>
    <lineage>
        <taxon>Bacteria</taxon>
        <taxon>Pseudomonadati</taxon>
        <taxon>Pseudomonadota</taxon>
        <taxon>Betaproteobacteria</taxon>
        <taxon>Burkholderiales</taxon>
        <taxon>Burkholderiaceae</taxon>
        <taxon>Mycetohabitans</taxon>
    </lineage>
</organism>
<dbReference type="GO" id="GO:0030170">
    <property type="term" value="F:pyridoxal phosphate binding"/>
    <property type="evidence" value="ECO:0007669"/>
    <property type="project" value="InterPro"/>
</dbReference>
<dbReference type="InterPro" id="IPR005814">
    <property type="entry name" value="Aminotrans_3"/>
</dbReference>
<dbReference type="GO" id="GO:0042802">
    <property type="term" value="F:identical protein binding"/>
    <property type="evidence" value="ECO:0007669"/>
    <property type="project" value="TreeGrafter"/>
</dbReference>
<reference evidence="5 6" key="1">
    <citation type="submission" date="2018-01" db="EMBL/GenBank/DDBJ databases">
        <title>Genomic Encyclopedia of Type Strains, Phase III (KMG-III): the genomes of soil and plant-associated and newly described type strains.</title>
        <authorList>
            <person name="Whitman W."/>
        </authorList>
    </citation>
    <scope>NUCLEOTIDE SEQUENCE [LARGE SCALE GENOMIC DNA]</scope>
    <source>
        <strain evidence="5 6">HKI456</strain>
    </source>
</reference>
<dbReference type="Pfam" id="PF00202">
    <property type="entry name" value="Aminotran_3"/>
    <property type="match status" value="1"/>
</dbReference>
<dbReference type="Gene3D" id="3.40.640.10">
    <property type="entry name" value="Type I PLP-dependent aspartate aminotransferase-like (Major domain)"/>
    <property type="match status" value="1"/>
</dbReference>
<dbReference type="InterPro" id="IPR015421">
    <property type="entry name" value="PyrdxlP-dep_Trfase_major"/>
</dbReference>